<dbReference type="InterPro" id="IPR003961">
    <property type="entry name" value="FN3_dom"/>
</dbReference>
<dbReference type="InterPro" id="IPR053171">
    <property type="entry name" value="Viral_Tip_Attach_Protein"/>
</dbReference>
<organism evidence="3">
    <name type="scientific">Bradyrhizobium diazoefficiens</name>
    <dbReference type="NCBI Taxonomy" id="1355477"/>
    <lineage>
        <taxon>Bacteria</taxon>
        <taxon>Pseudomonadati</taxon>
        <taxon>Pseudomonadota</taxon>
        <taxon>Alphaproteobacteria</taxon>
        <taxon>Hyphomicrobiales</taxon>
        <taxon>Nitrobacteraceae</taxon>
        <taxon>Bradyrhizobium</taxon>
    </lineage>
</organism>
<dbReference type="PANTHER" id="PTHR36251:SF2">
    <property type="entry name" value="GIFSY-2 PROPHAGE HOST SPECIFICITY PROTEIN J, PHAGE LAMBDA"/>
    <property type="match status" value="1"/>
</dbReference>
<feature type="domain" description="Fibronectin type-III" evidence="2">
    <location>
        <begin position="773"/>
        <end position="872"/>
    </location>
</feature>
<gene>
    <name evidence="3" type="ORF">XF3B_47640</name>
</gene>
<dbReference type="Pfam" id="PF24801">
    <property type="entry name" value="FNIII-A_GpJ"/>
    <property type="match status" value="1"/>
</dbReference>
<name>A0A809YJX3_9BRAD</name>
<dbReference type="PANTHER" id="PTHR36251">
    <property type="entry name" value="FELS-1 PROPHAGE HOST SPECIFICITY PROTEIN-RELATED"/>
    <property type="match status" value="1"/>
</dbReference>
<reference evidence="3" key="1">
    <citation type="submission" date="2020-05" db="EMBL/GenBank/DDBJ databases">
        <title>Complete genome sequence of Bradyrhizobium diazoefficiens XF3 isolated from soybean nodule.</title>
        <authorList>
            <person name="Noda R."/>
            <person name="Kakizaki K."/>
            <person name="Minamisawa K."/>
        </authorList>
    </citation>
    <scope>NUCLEOTIDE SEQUENCE</scope>
    <source>
        <strain evidence="3">XF3</strain>
    </source>
</reference>
<dbReference type="InterPro" id="IPR013783">
    <property type="entry name" value="Ig-like_fold"/>
</dbReference>
<protein>
    <recommendedName>
        <fullName evidence="2">Fibronectin type-III domain-containing protein</fullName>
    </recommendedName>
</protein>
<keyword evidence="1" id="KW-1133">Transmembrane helix</keyword>
<feature type="transmembrane region" description="Helical" evidence="1">
    <location>
        <begin position="127"/>
        <end position="152"/>
    </location>
</feature>
<feature type="transmembrane region" description="Helical" evidence="1">
    <location>
        <begin position="96"/>
        <end position="120"/>
    </location>
</feature>
<dbReference type="NCBIfam" id="NF040662">
    <property type="entry name" value="attach_TipJ_rel"/>
    <property type="match status" value="1"/>
</dbReference>
<dbReference type="InterPro" id="IPR055385">
    <property type="entry name" value="GpJ_HDII-ins2"/>
</dbReference>
<proteinExistence type="predicted"/>
<dbReference type="PROSITE" id="PS50853">
    <property type="entry name" value="FN3"/>
    <property type="match status" value="1"/>
</dbReference>
<dbReference type="RefSeq" id="WP_183117430.1">
    <property type="nucleotide sequence ID" value="NZ_AP022639.1"/>
</dbReference>
<dbReference type="EMBL" id="AP023093">
    <property type="protein sequence ID" value="BCE39733.1"/>
    <property type="molecule type" value="Genomic_DNA"/>
</dbReference>
<accession>A0A809YJX3</accession>
<keyword evidence="1" id="KW-0812">Transmembrane</keyword>
<keyword evidence="1" id="KW-0472">Membrane</keyword>
<sequence>MLPVRQLREGEILPPSATVRVIGRTHPLAGDRVVREVAAGLSIAEILEACAGSTYAGGFIVHIDGHAILPDHFRKVRVKAGVTVTFLPRLQNGGKIWQTILTVVVAVAAIAVAGPLAGALGFTAGTIAFSVASAAISAGIMLAGTLAINALFPTRPAQLADATASASLNSIQGAQNQAAPFGAIPVVLGTHRQSPFYAAKPYTEIVGDDQYLRLIFCWGIGPIDVSDIRIGETPLASFEGVEVQTYSGYVWEPAPTLYPSRVDEQALSIELKSVDSWQTRITAADTTEISLDFLAPEGIFQVNKDTGNLDPFQVRIDFEYRPVGGGAFTPLGTLTFGRSTSPSRLGARAAVAVGQYEVRARKVTDDTNKENIKEAVTWTALRSMKTAPPVNFPKPLALTALRIKATGQLNGVVSTLNGICSSRVKAWNGAAWVDNTVSQWPPDLFRHVLQGPANARPVADSGIDLAGLQDWWTYCVANGFKFNQVLTSVGSVYDKLADIASAGRAVVTFVNGKWGVAWDRPDDPIVQHFTPRNSWGFQLQRAYAQQPHGWRVSFINEENGYTQDERIVYDDGYSAANATLFEGLEFPGVTDPDLIWKQGRFHIAQSRLRPEKISLSVGWEHLVCTRGDRVKVSHDVLLIGLAAGRVKTVVGQVVTLDEVVTLETGKTYGVTFRIPDDARSVTRAVDGAMAAGDYTQLTLVGDLSAIAAGNLFAFGETERESAVYRVQGIAHQKDLIATLTLVDDAPEVSQADQGAIPPYDPHVSVPADPFTLPPRDLKYLEVVDGKDASVRALVRLSWQVPRFGNIASFEVQQRDDDAGGAFVTVATVPAPQTTADVALISAGVWSFRVRCLFTDGTASDWASLIGLQLAGLSSTPGDVTNLHIRTLDGQTVLDWTTVVDPRTITYEIRKGTSWDTGLVVADAVAQPPWAVTGDGTYHVRAYVLSPFGVRIYSAATTSITVADSVIARNIIVSSDEQAAGWPGGLEGGVISGSFIKTDPSGSISEAWAAEIVSQLEIDGLHIAIYVSPTTVDIGRAAECRFWTLFEASGVLQGDSFLPQTDVLGSQDILGTSPTRYIEGFPIWRFASIGDVDVFGPSDVFAPTDVFHAGVEWGEWVRIAQGTRVARFFQPGFVLITSREDTDATGTKFEWFVDVPDRTDDYTELTVPDTGLALTFYPGGYDQAPTPGVAALPFAGGPNGATVPHVQRAIVGGTDGDEVKITGLTLTGCTVHVVNAGANVTRGGVNLLVRGY</sequence>
<evidence type="ECO:0000259" key="2">
    <source>
        <dbReference type="PROSITE" id="PS50853"/>
    </source>
</evidence>
<dbReference type="Gene3D" id="2.60.40.10">
    <property type="entry name" value="Immunoglobulins"/>
    <property type="match status" value="1"/>
</dbReference>
<dbReference type="AlphaFoldDB" id="A0A809YJX3"/>
<evidence type="ECO:0000313" key="3">
    <source>
        <dbReference type="EMBL" id="BCE39733.1"/>
    </source>
</evidence>
<evidence type="ECO:0000256" key="1">
    <source>
        <dbReference type="SAM" id="Phobius"/>
    </source>
</evidence>